<dbReference type="Gene3D" id="2.30.30.140">
    <property type="match status" value="1"/>
</dbReference>
<evidence type="ECO:0000313" key="2">
    <source>
        <dbReference type="Proteomes" id="UP000038045"/>
    </source>
</evidence>
<evidence type="ECO:0000313" key="3">
    <source>
        <dbReference type="WBParaSite" id="PTRK_0001227800.2"/>
    </source>
</evidence>
<dbReference type="AlphaFoldDB" id="A0A0N4ZUL5"/>
<name>A0A0N4ZUL5_PARTI</name>
<dbReference type="GO" id="GO:0047756">
    <property type="term" value="F:chondroitin 4-sulfotransferase activity"/>
    <property type="evidence" value="ECO:0007669"/>
    <property type="project" value="InterPro"/>
</dbReference>
<organism evidence="2 3">
    <name type="scientific">Parastrongyloides trichosuri</name>
    <name type="common">Possum-specific nematode worm</name>
    <dbReference type="NCBI Taxonomy" id="131310"/>
    <lineage>
        <taxon>Eukaryota</taxon>
        <taxon>Metazoa</taxon>
        <taxon>Ecdysozoa</taxon>
        <taxon>Nematoda</taxon>
        <taxon>Chromadorea</taxon>
        <taxon>Rhabditida</taxon>
        <taxon>Tylenchina</taxon>
        <taxon>Panagrolaimomorpha</taxon>
        <taxon>Strongyloidoidea</taxon>
        <taxon>Strongyloididae</taxon>
        <taxon>Parastrongyloides</taxon>
    </lineage>
</organism>
<sequence length="1190" mass="139908">MWNPNSPFFYYPNPGFLIPFHVPLQLPKIPSINSSIIKNINNNSQEKSGKLSPALAFLQQPQRFEFDEKDRDITNLSEPDVDFTEILQALYNEGRVITGNQHQEKHDHIKVKAPEVPTVEDKQIPDEDIFKIIEEYKAFKELRNKNPELIPEHQISAMLYNFPGRTINKPYIPGGNKSVSDDFLIGNERIFINGQNVNHLFKYNNMYHREKFNNNKKFSIDDDTFYPEKEVFSSEEPSRQSRSEIQEKPFWNTMDRPGSPIRKMIISKFQMPRKNIQTSFIEVEYLSAVSPSFIYFREIHHVTNDYEITKPSKLKDLFANTKLSIGSHGYSITLPSNGDCITWRYCMAPIRPDHLVRARIIDRKPMIRSCEDKDPNNEYYKVFYIDHGTTNWVKKRVCFEMPSEEWFTKPPEALPISLYNILPKSSLFGDPNMKTEWSQNVCVALRHILEEYKYFEVHIKNYLAIKKRSDQTYAADVICYSHNPKVYPEFHGTGKNLSQLLANKCMDDIIMIDGINADADIPKFETSCRFDRNTFNLPDHLSHRSSKIYREQLSSISNDSKICNNSVAMLQHNSLDPQLLTSPSFVPKPRYPIVEKKVSIRIPIIDVPEEVWPCKGLPWTPELLVSEGFIKDDFVFFSYTCRSINPDCFNFSAQPIHYEKMKNILKGCGSFSKYQFDIMEAKKKLDESLLTFYSNPDNRRIFSWEYIRSKLQENEVINCIVGMLDNSDDDRYKCHRARILSIIEDFADELKGIEKKPEEGKPIDYVILELYDYGGVMAVSIDSICQIHPIHESISPFTIRLCMNYNINQMKSNKFKDLVKISPKWVRDLKKNLTEVICSAEPHRARIVRKPSTDNTYKFEYYINPIKDDSSYKIVDVQKASHLDEIPGDRNILCHNKYYKRFCEHKGIDIFSKFSKTLPNVEHDQETPIEKLQSNFTSLKHYISGKNIIFKRTPDVLSLTFQEGFCHIDRPENEYNKKSSIIDIWIEERSCNMNNILYENNNEINKSSLVISLIREPIDRFIESYIHVCWRQYNILNIKNACFNCHQKLDCFISKINNYLNHFQLGHHIEKHDVETYKYFIPQIWIFNKTTTNYKFINLTSNKEKKIEEEYKSILNYLSLDKEIQNALIMKLKKSIKIYKENNEIRNSKKFYMDELINDSTLINQLICMYYNDFIYFNFQVPKIDVKCIS</sequence>
<dbReference type="GO" id="GO:0050650">
    <property type="term" value="P:chondroitin sulfate proteoglycan biosynthetic process"/>
    <property type="evidence" value="ECO:0007669"/>
    <property type="project" value="InterPro"/>
</dbReference>
<dbReference type="PANTHER" id="PTHR22900:SF8">
    <property type="entry name" value="PROTEIN CBG16438"/>
    <property type="match status" value="1"/>
</dbReference>
<dbReference type="GO" id="GO:1902884">
    <property type="term" value="P:positive regulation of response to oxidative stress"/>
    <property type="evidence" value="ECO:0007669"/>
    <property type="project" value="InterPro"/>
</dbReference>
<dbReference type="PANTHER" id="PTHR22900">
    <property type="entry name" value="PROTEIN CBG14245-RELATED"/>
    <property type="match status" value="1"/>
</dbReference>
<reference evidence="3" key="1">
    <citation type="submission" date="2017-02" db="UniProtKB">
        <authorList>
            <consortium name="WormBaseParasite"/>
        </authorList>
    </citation>
    <scope>IDENTIFICATION</scope>
</reference>
<proteinExistence type="predicted"/>
<protein>
    <submittedName>
        <fullName evidence="3">Tudor domain-containing protein</fullName>
    </submittedName>
</protein>
<accession>A0A0N4ZUL5</accession>
<dbReference type="InterPro" id="IPR007669">
    <property type="entry name" value="Chst-1-like"/>
</dbReference>
<evidence type="ECO:0000256" key="1">
    <source>
        <dbReference type="SAM" id="MobiDB-lite"/>
    </source>
</evidence>
<feature type="compositionally biased region" description="Basic and acidic residues" evidence="1">
    <location>
        <begin position="231"/>
        <end position="247"/>
    </location>
</feature>
<keyword evidence="2" id="KW-1185">Reference proteome</keyword>
<dbReference type="WBParaSite" id="PTRK_0001227800.2">
    <property type="protein sequence ID" value="PTRK_0001227800.2"/>
    <property type="gene ID" value="PTRK_0001227800"/>
</dbReference>
<feature type="region of interest" description="Disordered" evidence="1">
    <location>
        <begin position="231"/>
        <end position="252"/>
    </location>
</feature>
<dbReference type="Proteomes" id="UP000038045">
    <property type="component" value="Unplaced"/>
</dbReference>